<feature type="binding site" evidence="8">
    <location>
        <position position="99"/>
    </location>
    <ligand>
        <name>Zn(2+)</name>
        <dbReference type="ChEBI" id="CHEBI:29105"/>
    </ligand>
</feature>
<comment type="cofactor">
    <cofactor evidence="8">
        <name>Zn(2+)</name>
        <dbReference type="ChEBI" id="CHEBI:29105"/>
    </cofactor>
    <text evidence="8">Binds 1 zinc ion per subunit.</text>
</comment>
<dbReference type="Pfam" id="PF20511">
    <property type="entry name" value="PMI_typeI_cat"/>
    <property type="match status" value="1"/>
</dbReference>
<comment type="catalytic activity">
    <reaction evidence="1">
        <text>D-mannose 6-phosphate = D-fructose 6-phosphate</text>
        <dbReference type="Rhea" id="RHEA:12356"/>
        <dbReference type="ChEBI" id="CHEBI:58735"/>
        <dbReference type="ChEBI" id="CHEBI:61527"/>
        <dbReference type="EC" id="5.3.1.8"/>
    </reaction>
</comment>
<organism evidence="10 11">
    <name type="scientific">Segniliparus rotundus (strain ATCC BAA-972 / CDC 1076 / CIP 108378 / DSM 44985 / JCM 13578)</name>
    <dbReference type="NCBI Taxonomy" id="640132"/>
    <lineage>
        <taxon>Bacteria</taxon>
        <taxon>Bacillati</taxon>
        <taxon>Actinomycetota</taxon>
        <taxon>Actinomycetes</taxon>
        <taxon>Mycobacteriales</taxon>
        <taxon>Segniliparaceae</taxon>
        <taxon>Segniliparus</taxon>
    </lineage>
</organism>
<evidence type="ECO:0000256" key="1">
    <source>
        <dbReference type="ARBA" id="ARBA00000757"/>
    </source>
</evidence>
<evidence type="ECO:0000256" key="4">
    <source>
        <dbReference type="ARBA" id="ARBA00022723"/>
    </source>
</evidence>
<evidence type="ECO:0000256" key="7">
    <source>
        <dbReference type="PIRSR" id="PIRSR001480-1"/>
    </source>
</evidence>
<keyword evidence="11" id="KW-1185">Reference proteome</keyword>
<dbReference type="GO" id="GO:0005975">
    <property type="term" value="P:carbohydrate metabolic process"/>
    <property type="evidence" value="ECO:0007669"/>
    <property type="project" value="InterPro"/>
</dbReference>
<evidence type="ECO:0000313" key="10">
    <source>
        <dbReference type="EMBL" id="ADG97114.1"/>
    </source>
</evidence>
<dbReference type="Gene3D" id="1.10.441.10">
    <property type="entry name" value="Phosphomannose Isomerase, domain 2"/>
    <property type="match status" value="1"/>
</dbReference>
<dbReference type="GO" id="GO:0008270">
    <property type="term" value="F:zinc ion binding"/>
    <property type="evidence" value="ECO:0007669"/>
    <property type="project" value="InterPro"/>
</dbReference>
<dbReference type="InterPro" id="IPR011051">
    <property type="entry name" value="RmlC_Cupin_sf"/>
</dbReference>
<dbReference type="KEGG" id="srt:Srot_0632"/>
<evidence type="ECO:0000256" key="8">
    <source>
        <dbReference type="PIRSR" id="PIRSR001480-2"/>
    </source>
</evidence>
<keyword evidence="6 10" id="KW-0413">Isomerase</keyword>
<dbReference type="CDD" id="cd07011">
    <property type="entry name" value="cupin_PMI_type_I_N"/>
    <property type="match status" value="1"/>
</dbReference>
<dbReference type="InterPro" id="IPR016305">
    <property type="entry name" value="Mannose-6-P_Isomerase"/>
</dbReference>
<dbReference type="NCBIfam" id="TIGR00218">
    <property type="entry name" value="manA"/>
    <property type="match status" value="1"/>
</dbReference>
<evidence type="ECO:0000256" key="2">
    <source>
        <dbReference type="ARBA" id="ARBA00010772"/>
    </source>
</evidence>
<dbReference type="PANTHER" id="PTHR10309:SF0">
    <property type="entry name" value="MANNOSE-6-PHOSPHATE ISOMERASE"/>
    <property type="match status" value="1"/>
</dbReference>
<feature type="domain" description="Phosphomannose isomerase type I catalytic" evidence="9">
    <location>
        <begin position="2"/>
        <end position="152"/>
    </location>
</feature>
<name>D6ZCS2_SEGRD</name>
<proteinExistence type="inferred from homology"/>
<dbReference type="SUPFAM" id="SSF51182">
    <property type="entry name" value="RmlC-like cupins"/>
    <property type="match status" value="1"/>
</dbReference>
<protein>
    <recommendedName>
        <fullName evidence="3">mannose-6-phosphate isomerase</fullName>
        <ecNumber evidence="3">5.3.1.8</ecNumber>
    </recommendedName>
</protein>
<dbReference type="AlphaFoldDB" id="D6ZCS2"/>
<evidence type="ECO:0000259" key="9">
    <source>
        <dbReference type="Pfam" id="PF20511"/>
    </source>
</evidence>
<dbReference type="PRINTS" id="PR00714">
    <property type="entry name" value="MAN6PISMRASE"/>
</dbReference>
<dbReference type="PANTHER" id="PTHR10309">
    <property type="entry name" value="MANNOSE-6-PHOSPHATE ISOMERASE"/>
    <property type="match status" value="1"/>
</dbReference>
<reference evidence="10 11" key="1">
    <citation type="journal article" date="2010" name="Stand. Genomic Sci.">
        <title>Complete genome sequence of Segniliparus rotundus type strain (CDC 1076).</title>
        <authorList>
            <person name="Sikorski J."/>
            <person name="Lapidus A."/>
            <person name="Copeland A."/>
            <person name="Misra M."/>
            <person name="Glavina Del Rio T."/>
            <person name="Nolan M."/>
            <person name="Lucas S."/>
            <person name="Chen F."/>
            <person name="Tice H."/>
            <person name="Cheng J.F."/>
            <person name="Jando M."/>
            <person name="Schneider S."/>
            <person name="Bruce D."/>
            <person name="Goodwin L."/>
            <person name="Pitluck S."/>
            <person name="Liolios K."/>
            <person name="Mikhailova N."/>
            <person name="Pati A."/>
            <person name="Ivanova N."/>
            <person name="Mavromatis K."/>
            <person name="Chen A."/>
            <person name="Palaniappan K."/>
            <person name="Chertkov O."/>
            <person name="Land M."/>
            <person name="Hauser L."/>
            <person name="Chang Y.J."/>
            <person name="Jeffries C.D."/>
            <person name="Brettin T."/>
            <person name="Detter J.C."/>
            <person name="Han C."/>
            <person name="Rohde M."/>
            <person name="Goker M."/>
            <person name="Bristow J."/>
            <person name="Eisen J.A."/>
            <person name="Markowitz V."/>
            <person name="Hugenholtz P."/>
            <person name="Kyrpides N.C."/>
            <person name="Klenk H.P."/>
        </authorList>
    </citation>
    <scope>NUCLEOTIDE SEQUENCE [LARGE SCALE GENOMIC DNA]</scope>
    <source>
        <strain evidence="11">ATCC BAA-972 / CDC 1076 / CIP 108378 / DSM 44985 / JCM 13578</strain>
    </source>
</reference>
<dbReference type="EC" id="5.3.1.8" evidence="3"/>
<accession>D6ZCS2</accession>
<feature type="binding site" evidence="8">
    <location>
        <position position="248"/>
    </location>
    <ligand>
        <name>Zn(2+)</name>
        <dbReference type="ChEBI" id="CHEBI:29105"/>
    </ligand>
</feature>
<evidence type="ECO:0000256" key="6">
    <source>
        <dbReference type="ARBA" id="ARBA00023235"/>
    </source>
</evidence>
<dbReference type="PIRSF" id="PIRSF001480">
    <property type="entry name" value="Mannose-6-phosphate_isomerase"/>
    <property type="match status" value="1"/>
</dbReference>
<feature type="active site" evidence="7">
    <location>
        <position position="267"/>
    </location>
</feature>
<keyword evidence="4 8" id="KW-0479">Metal-binding</keyword>
<sequence>MRKLHGQMRHYPWGSRTHLAELTGRLSPSAQPEAEIWYGAHPAEPCALGDAGDDGERTLAATIAADPGLQLGGNVVRRFGAELPFLVKLLAAGEPLSLQAHPSAAQAQAGFARENALGVALDDPKRNYKDPRHKPELLVALTRFEALAGFRDARQTLGQLERAGLLAQLPEAVLLRDHDLRGLVERWLLMPVDEVARRVAAVRAAGHPVGADLAQRYPHDPGVLVALLLHHIVLEPGEGLFVPAGVLHAYLGGLGVEVMANSDNVLRGGLTSKHVDVDELLAVMDFAPIPQRQLVVRSEDSPASSQYPGLATEFRLRVTRLANGEAQRAPSGPALEPGPEILLCVSGEAEIETGGRRERITPGEAVWRPAHERDVDITARADATVVFRASV</sequence>
<dbReference type="EMBL" id="CP001958">
    <property type="protein sequence ID" value="ADG97114.1"/>
    <property type="molecule type" value="Genomic_DNA"/>
</dbReference>
<comment type="similarity">
    <text evidence="2">Belongs to the mannose-6-phosphate isomerase type 1 family.</text>
</comment>
<evidence type="ECO:0000313" key="11">
    <source>
        <dbReference type="Proteomes" id="UP000002247"/>
    </source>
</evidence>
<dbReference type="eggNOG" id="COG1482">
    <property type="taxonomic scope" value="Bacteria"/>
</dbReference>
<dbReference type="InterPro" id="IPR014710">
    <property type="entry name" value="RmlC-like_jellyroll"/>
</dbReference>
<dbReference type="OrthoDB" id="9792649at2"/>
<dbReference type="GO" id="GO:0004476">
    <property type="term" value="F:mannose-6-phosphate isomerase activity"/>
    <property type="evidence" value="ECO:0007669"/>
    <property type="project" value="UniProtKB-EC"/>
</dbReference>
<evidence type="ECO:0000256" key="3">
    <source>
        <dbReference type="ARBA" id="ARBA00011956"/>
    </source>
</evidence>
<feature type="binding site" evidence="8">
    <location>
        <position position="136"/>
    </location>
    <ligand>
        <name>Zn(2+)</name>
        <dbReference type="ChEBI" id="CHEBI:29105"/>
    </ligand>
</feature>
<dbReference type="STRING" id="640132.Srot_0632"/>
<feature type="binding site" evidence="8">
    <location>
        <position position="101"/>
    </location>
    <ligand>
        <name>Zn(2+)</name>
        <dbReference type="ChEBI" id="CHEBI:29105"/>
    </ligand>
</feature>
<dbReference type="RefSeq" id="WP_013137570.1">
    <property type="nucleotide sequence ID" value="NC_014168.1"/>
</dbReference>
<gene>
    <name evidence="10" type="ordered locus">Srot_0632</name>
</gene>
<dbReference type="Gene3D" id="2.60.120.10">
    <property type="entry name" value="Jelly Rolls"/>
    <property type="match status" value="2"/>
</dbReference>
<evidence type="ECO:0000256" key="5">
    <source>
        <dbReference type="ARBA" id="ARBA00022833"/>
    </source>
</evidence>
<dbReference type="GO" id="GO:0005829">
    <property type="term" value="C:cytosol"/>
    <property type="evidence" value="ECO:0007669"/>
    <property type="project" value="TreeGrafter"/>
</dbReference>
<dbReference type="Proteomes" id="UP000002247">
    <property type="component" value="Chromosome"/>
</dbReference>
<keyword evidence="5 8" id="KW-0862">Zinc</keyword>
<dbReference type="InterPro" id="IPR001250">
    <property type="entry name" value="Man6P_Isoase-1"/>
</dbReference>
<dbReference type="GO" id="GO:0009298">
    <property type="term" value="P:GDP-mannose biosynthetic process"/>
    <property type="evidence" value="ECO:0007669"/>
    <property type="project" value="InterPro"/>
</dbReference>
<dbReference type="InterPro" id="IPR046457">
    <property type="entry name" value="PMI_typeI_cat"/>
</dbReference>
<dbReference type="HOGENOM" id="CLU_026967_1_1_11"/>